<dbReference type="Gene3D" id="3.40.630.30">
    <property type="match status" value="1"/>
</dbReference>
<dbReference type="Proteomes" id="UP001165413">
    <property type="component" value="Unassembled WGS sequence"/>
</dbReference>
<evidence type="ECO:0000313" key="1">
    <source>
        <dbReference type="EMBL" id="MCP3427761.1"/>
    </source>
</evidence>
<dbReference type="AlphaFoldDB" id="A0AA41X1H9"/>
<evidence type="ECO:0000313" key="2">
    <source>
        <dbReference type="Proteomes" id="UP001165413"/>
    </source>
</evidence>
<sequence length="217" mass="24777">MPSNAIEYDQEDIDFEVKYLSSGDLKIAASILYNAYFQDPLFKDIFKVDEEGYEMRLRSAIREELHVFWEAKQPMLGVYRSSSLVAVTCLIGPNPDFGHGRYWHWRLRMLLTAGFLGTQNLLAKEKHVRENLPTQNCHMISFIGVHPQHQDQGIGHILLAGINEIIHQDPSSVGVAVYVTLEKCLSFFDDGGFKHIKQLQTSGITGRIMYKSMREAE</sequence>
<keyword evidence="2" id="KW-1185">Reference proteome</keyword>
<accession>A0AA41X1H9</accession>
<reference evidence="1" key="1">
    <citation type="submission" date="2022-07" db="EMBL/GenBank/DDBJ databases">
        <title>Characterization of the Novel Bacterium Alteromonas immobilis LMIT006 and Alteromonas gregis LMIT007.</title>
        <authorList>
            <person name="Lin X."/>
        </authorList>
    </citation>
    <scope>NUCLEOTIDE SEQUENCE</scope>
    <source>
        <strain evidence="1">LMIT007</strain>
    </source>
</reference>
<dbReference type="RefSeq" id="WP_254098436.1">
    <property type="nucleotide sequence ID" value="NZ_JANATA010000002.1"/>
</dbReference>
<dbReference type="InterPro" id="IPR016181">
    <property type="entry name" value="Acyl_CoA_acyltransferase"/>
</dbReference>
<comment type="caution">
    <text evidence="1">The sequence shown here is derived from an EMBL/GenBank/DDBJ whole genome shotgun (WGS) entry which is preliminary data.</text>
</comment>
<dbReference type="SUPFAM" id="SSF55729">
    <property type="entry name" value="Acyl-CoA N-acyltransferases (Nat)"/>
    <property type="match status" value="1"/>
</dbReference>
<organism evidence="1 2">
    <name type="scientific">Opacimonas viscosa</name>
    <dbReference type="NCBI Taxonomy" id="2961944"/>
    <lineage>
        <taxon>Bacteria</taxon>
        <taxon>Pseudomonadati</taxon>
        <taxon>Pseudomonadota</taxon>
        <taxon>Gammaproteobacteria</taxon>
        <taxon>Alteromonadales</taxon>
        <taxon>Alteromonadaceae</taxon>
        <taxon>Opacimonas</taxon>
    </lineage>
</organism>
<name>A0AA41X1H9_9ALTE</name>
<dbReference type="EMBL" id="JANATA010000002">
    <property type="protein sequence ID" value="MCP3427761.1"/>
    <property type="molecule type" value="Genomic_DNA"/>
</dbReference>
<protein>
    <submittedName>
        <fullName evidence="1">GNAT family N-acetyltransferase</fullName>
    </submittedName>
</protein>
<proteinExistence type="predicted"/>
<gene>
    <name evidence="1" type="ORF">NLF92_02255</name>
</gene>